<gene>
    <name evidence="1" type="ORF">ACFOUT_11435</name>
</gene>
<organism evidence="1 2">
    <name type="scientific">Euzebyella saccharophila</name>
    <dbReference type="NCBI Taxonomy" id="679664"/>
    <lineage>
        <taxon>Bacteria</taxon>
        <taxon>Pseudomonadati</taxon>
        <taxon>Bacteroidota</taxon>
        <taxon>Flavobacteriia</taxon>
        <taxon>Flavobacteriales</taxon>
        <taxon>Flavobacteriaceae</taxon>
        <taxon>Euzebyella</taxon>
    </lineage>
</organism>
<dbReference type="EMBL" id="JBHSAW010000008">
    <property type="protein sequence ID" value="MFC4096489.1"/>
    <property type="molecule type" value="Genomic_DNA"/>
</dbReference>
<sequence length="142" mass="16626">MYDTLIIVSGDFVTPYSHESFNEFFKWDSIFRSTYKIQGLKQENEKVLVTIRSESLKYKFLENNPLTTNFAISFTNGKISKIEDLGSDTANWALWQSKRDTLVNYIKKYRPELDGFINDMSMKGAQNYLKAIAHYQNQNRPD</sequence>
<comment type="caution">
    <text evidence="1">The sequence shown here is derived from an EMBL/GenBank/DDBJ whole genome shotgun (WGS) entry which is preliminary data.</text>
</comment>
<reference evidence="2" key="1">
    <citation type="journal article" date="2019" name="Int. J. Syst. Evol. Microbiol.">
        <title>The Global Catalogue of Microorganisms (GCM) 10K type strain sequencing project: providing services to taxonomists for standard genome sequencing and annotation.</title>
        <authorList>
            <consortium name="The Broad Institute Genomics Platform"/>
            <consortium name="The Broad Institute Genome Sequencing Center for Infectious Disease"/>
            <person name="Wu L."/>
            <person name="Ma J."/>
        </authorList>
    </citation>
    <scope>NUCLEOTIDE SEQUENCE [LARGE SCALE GENOMIC DNA]</scope>
    <source>
        <strain evidence="2">CECT 7477</strain>
    </source>
</reference>
<dbReference type="RefSeq" id="WP_380081214.1">
    <property type="nucleotide sequence ID" value="NZ_JBHSAW010000008.1"/>
</dbReference>
<protein>
    <submittedName>
        <fullName evidence="1">Uncharacterized protein</fullName>
    </submittedName>
</protein>
<proteinExistence type="predicted"/>
<keyword evidence="2" id="KW-1185">Reference proteome</keyword>
<evidence type="ECO:0000313" key="2">
    <source>
        <dbReference type="Proteomes" id="UP001595814"/>
    </source>
</evidence>
<evidence type="ECO:0000313" key="1">
    <source>
        <dbReference type="EMBL" id="MFC4096489.1"/>
    </source>
</evidence>
<dbReference type="Proteomes" id="UP001595814">
    <property type="component" value="Unassembled WGS sequence"/>
</dbReference>
<accession>A0ABV8JPK4</accession>
<name>A0ABV8JPK4_9FLAO</name>